<keyword evidence="3" id="KW-1185">Reference proteome</keyword>
<dbReference type="Proteomes" id="UP001148018">
    <property type="component" value="Unassembled WGS sequence"/>
</dbReference>
<organism evidence="2 3">
    <name type="scientific">Muraenolepis orangiensis</name>
    <name type="common">Patagonian moray cod</name>
    <dbReference type="NCBI Taxonomy" id="630683"/>
    <lineage>
        <taxon>Eukaryota</taxon>
        <taxon>Metazoa</taxon>
        <taxon>Chordata</taxon>
        <taxon>Craniata</taxon>
        <taxon>Vertebrata</taxon>
        <taxon>Euteleostomi</taxon>
        <taxon>Actinopterygii</taxon>
        <taxon>Neopterygii</taxon>
        <taxon>Teleostei</taxon>
        <taxon>Neoteleostei</taxon>
        <taxon>Acanthomorphata</taxon>
        <taxon>Zeiogadaria</taxon>
        <taxon>Gadariae</taxon>
        <taxon>Gadiformes</taxon>
        <taxon>Muraenolepidoidei</taxon>
        <taxon>Muraenolepididae</taxon>
        <taxon>Muraenolepis</taxon>
    </lineage>
</organism>
<comment type="caution">
    <text evidence="2">The sequence shown here is derived from an EMBL/GenBank/DDBJ whole genome shotgun (WGS) entry which is preliminary data.</text>
</comment>
<protein>
    <recommendedName>
        <fullName evidence="4">Secreted protein</fullName>
    </recommendedName>
</protein>
<dbReference type="EMBL" id="JANIIK010000119">
    <property type="protein sequence ID" value="KAJ3584250.1"/>
    <property type="molecule type" value="Genomic_DNA"/>
</dbReference>
<evidence type="ECO:0000313" key="2">
    <source>
        <dbReference type="EMBL" id="KAJ3584250.1"/>
    </source>
</evidence>
<proteinExistence type="predicted"/>
<name>A0A9Q0D951_9TELE</name>
<keyword evidence="1" id="KW-0732">Signal</keyword>
<feature type="signal peptide" evidence="1">
    <location>
        <begin position="1"/>
        <end position="17"/>
    </location>
</feature>
<reference evidence="2" key="1">
    <citation type="submission" date="2022-07" db="EMBL/GenBank/DDBJ databases">
        <title>Chromosome-level genome of Muraenolepis orangiensis.</title>
        <authorList>
            <person name="Kim J."/>
        </authorList>
    </citation>
    <scope>NUCLEOTIDE SEQUENCE</scope>
    <source>
        <strain evidence="2">KU_S4_2022</strain>
        <tissue evidence="2">Muscle</tissue>
    </source>
</reference>
<feature type="chain" id="PRO_5040353458" description="Secreted protein" evidence="1">
    <location>
        <begin position="18"/>
        <end position="76"/>
    </location>
</feature>
<accession>A0A9Q0D951</accession>
<evidence type="ECO:0000256" key="1">
    <source>
        <dbReference type="SAM" id="SignalP"/>
    </source>
</evidence>
<sequence>MGVILFWILILEIGAERETHEAKKESPASVGTVASTGTALICVAVFEDATMGDDEEILRDRDCNPYRFCNFLQIVR</sequence>
<dbReference type="AlphaFoldDB" id="A0A9Q0D951"/>
<evidence type="ECO:0008006" key="4">
    <source>
        <dbReference type="Google" id="ProtNLM"/>
    </source>
</evidence>
<evidence type="ECO:0000313" key="3">
    <source>
        <dbReference type="Proteomes" id="UP001148018"/>
    </source>
</evidence>
<gene>
    <name evidence="2" type="ORF">NHX12_014746</name>
</gene>